<evidence type="ECO:0000313" key="3">
    <source>
        <dbReference type="Ensembl" id="ENSAPOP00000003044.1"/>
    </source>
</evidence>
<dbReference type="InterPro" id="IPR032756">
    <property type="entry name" value="DUF4685"/>
</dbReference>
<feature type="compositionally biased region" description="Low complexity" evidence="1">
    <location>
        <begin position="180"/>
        <end position="192"/>
    </location>
</feature>
<dbReference type="STRING" id="80966.ENSAPOP00000003044"/>
<feature type="compositionally biased region" description="Polar residues" evidence="1">
    <location>
        <begin position="85"/>
        <end position="95"/>
    </location>
</feature>
<dbReference type="SMART" id="SM00228">
    <property type="entry name" value="PDZ"/>
    <property type="match status" value="1"/>
</dbReference>
<evidence type="ECO:0000256" key="1">
    <source>
        <dbReference type="SAM" id="MobiDB-lite"/>
    </source>
</evidence>
<feature type="compositionally biased region" description="Polar residues" evidence="1">
    <location>
        <begin position="717"/>
        <end position="728"/>
    </location>
</feature>
<accession>A0A3Q1EHW9</accession>
<feature type="compositionally biased region" description="Low complexity" evidence="1">
    <location>
        <begin position="206"/>
        <end position="230"/>
    </location>
</feature>
<dbReference type="GO" id="GO:0007163">
    <property type="term" value="P:establishment or maintenance of cell polarity"/>
    <property type="evidence" value="ECO:0007669"/>
    <property type="project" value="TreeGrafter"/>
</dbReference>
<feature type="compositionally biased region" description="Polar residues" evidence="1">
    <location>
        <begin position="768"/>
        <end position="800"/>
    </location>
</feature>
<feature type="region of interest" description="Disordered" evidence="1">
    <location>
        <begin position="1"/>
        <end position="237"/>
    </location>
</feature>
<dbReference type="InterPro" id="IPR001478">
    <property type="entry name" value="PDZ"/>
</dbReference>
<reference evidence="3" key="2">
    <citation type="submission" date="2025-09" db="UniProtKB">
        <authorList>
            <consortium name="Ensembl"/>
        </authorList>
    </citation>
    <scope>IDENTIFICATION</scope>
</reference>
<dbReference type="GO" id="GO:0007098">
    <property type="term" value="P:centrosome cycle"/>
    <property type="evidence" value="ECO:0007669"/>
    <property type="project" value="TreeGrafter"/>
</dbReference>
<dbReference type="InterPro" id="IPR036034">
    <property type="entry name" value="PDZ_sf"/>
</dbReference>
<keyword evidence="4" id="KW-1185">Reference proteome</keyword>
<dbReference type="GO" id="GO:0016324">
    <property type="term" value="C:apical plasma membrane"/>
    <property type="evidence" value="ECO:0007669"/>
    <property type="project" value="TreeGrafter"/>
</dbReference>
<dbReference type="Pfam" id="PF15737">
    <property type="entry name" value="DUF4685"/>
    <property type="match status" value="1"/>
</dbReference>
<dbReference type="AlphaFoldDB" id="A0A3Q1EHW9"/>
<feature type="region of interest" description="Disordered" evidence="1">
    <location>
        <begin position="619"/>
        <end position="827"/>
    </location>
</feature>
<dbReference type="InterPro" id="IPR051741">
    <property type="entry name" value="PAR6_homolog"/>
</dbReference>
<sequence>MEEEKDSENIPTKSSSPSPTGIPINWGLITGPVPEPIFPAPSLNTSLPPSQSSAVHSLQTKVKSLTQRRARGRDRDRDRLDPEVSVSSPVGQISSEVLLRQRPRAKGQLPLPASAWRSGAAKVLSSSDEEEEVEVLVRLEIHSPPAEAQTEPGGEEEKSEKDEGQAGFQTGQPCGLNEGTSLESLLSDNSSSSKDDPSTPPPPPVLSCTPAATSTSTAPTTSSSTASSSTRHWAPPKGFWRVARPETLLLNGVGPHNIHSTLPLKDYTQIDRLAEPQRKAKAAETGNRNDMGTVADDCEASSEIKHSDSVECYLDRCEQKEADMADPSKELCSSDSWESMCSQSGAPSADERLKVKERAYAKLRERQQNCREEREQHGGESAGYYGDTTYRAEHKGAHGVLDSSDSVILAQELEPYLRSLLVISDELPLSPRHEQAKRLLERARLKARSSHVRGDRPCRRSHSDQRSTVKKQQVESPSPTTVQKAVQTKEDLLTQAASGPLLVPTQRDTSPSDSGGRSRRYGCSPTRVRFEDESEKDAESRYLDRVRQRGRPGMPKSKSKESNTDSSSSGSERSRSHRSVSMPPSQKQEDVSVSVETTTVVKEIIVLVKKCEACGSVVREPQPVSSPSDPQNTEPLLSGNPEEPRGKATPRSNKPEASTRPKAPLTVTFAGAYVLGENKESSTGWKSSGFGKLRRRSRKGESRLESGHGPYGPSWAQRRNSNPRNRVNLSRAVSFAPGSPIALEPRLLEASGGLRESPPPSLPIKSALKSSSRNRSVAGSTVQFQVTSNQGGESGSQSLLDSPETRRESPVSSIQGVPATSSPVPCIRPSTLRYSTARLPSDLPAAELWDATPDGTAGLSGDAGPGSDSRALRGLAMSRAEDLRAELLRAEHLKAEAMWEENSDGSRKMDGRPKLFLRRFFSSIGLNSVGRLVKGARSSSMEQLSIPTAPRASSASPSPTRRPQPTIRIQRTPSLQTLHTVLPLAQLRKASSVQSLERRTERSTILGEVQIPYGLAPSPDSPQLDLHRALSVEDVLASRMVRPVGRVTQAFPDGTLLLELIKPPNGPFGFVISRGKGRPDTGVYVEKVGDGSGEGPYVGLLGIGDEILQVNGEAVAGLSLDQVTRLMTRESTASLRIMPARRIQR</sequence>
<protein>
    <submittedName>
        <fullName evidence="3">Si:ch211-13f8.1</fullName>
    </submittedName>
</protein>
<organism evidence="3 4">
    <name type="scientific">Acanthochromis polyacanthus</name>
    <name type="common">spiny chromis</name>
    <dbReference type="NCBI Taxonomy" id="80966"/>
    <lineage>
        <taxon>Eukaryota</taxon>
        <taxon>Metazoa</taxon>
        <taxon>Chordata</taxon>
        <taxon>Craniata</taxon>
        <taxon>Vertebrata</taxon>
        <taxon>Euteleostomi</taxon>
        <taxon>Actinopterygii</taxon>
        <taxon>Neopterygii</taxon>
        <taxon>Teleostei</taxon>
        <taxon>Neoteleostei</taxon>
        <taxon>Acanthomorphata</taxon>
        <taxon>Ovalentaria</taxon>
        <taxon>Pomacentridae</taxon>
        <taxon>Acanthochromis</taxon>
    </lineage>
</organism>
<dbReference type="GeneID" id="110951742"/>
<feature type="compositionally biased region" description="Basic and acidic residues" evidence="1">
    <location>
        <begin position="537"/>
        <end position="547"/>
    </location>
</feature>
<dbReference type="GO" id="GO:0060341">
    <property type="term" value="P:regulation of cellular localization"/>
    <property type="evidence" value="ECO:0007669"/>
    <property type="project" value="TreeGrafter"/>
</dbReference>
<feature type="compositionally biased region" description="Basic and acidic residues" evidence="1">
    <location>
        <begin position="73"/>
        <end position="82"/>
    </location>
</feature>
<dbReference type="Proteomes" id="UP000257200">
    <property type="component" value="Unplaced"/>
</dbReference>
<dbReference type="PANTHER" id="PTHR14102">
    <property type="entry name" value="PAR-6-RELATED"/>
    <property type="match status" value="1"/>
</dbReference>
<feature type="compositionally biased region" description="Polar residues" evidence="1">
    <location>
        <begin position="470"/>
        <end position="486"/>
    </location>
</feature>
<feature type="compositionally biased region" description="Polar residues" evidence="1">
    <location>
        <begin position="810"/>
        <end position="823"/>
    </location>
</feature>
<feature type="region of interest" description="Disordered" evidence="1">
    <location>
        <begin position="443"/>
        <end position="595"/>
    </location>
</feature>
<feature type="compositionally biased region" description="Basic and acidic residues" evidence="1">
    <location>
        <begin position="155"/>
        <end position="164"/>
    </location>
</feature>
<dbReference type="OrthoDB" id="10058001at2759"/>
<feature type="region of interest" description="Disordered" evidence="1">
    <location>
        <begin position="939"/>
        <end position="968"/>
    </location>
</feature>
<feature type="compositionally biased region" description="Polar residues" evidence="1">
    <location>
        <begin position="623"/>
        <end position="635"/>
    </location>
</feature>
<feature type="compositionally biased region" description="Low complexity" evidence="1">
    <location>
        <begin position="945"/>
        <end position="968"/>
    </location>
</feature>
<evidence type="ECO:0000259" key="2">
    <source>
        <dbReference type="PROSITE" id="PS50106"/>
    </source>
</evidence>
<feature type="compositionally biased region" description="Polar residues" evidence="1">
    <location>
        <begin position="42"/>
        <end position="65"/>
    </location>
</feature>
<dbReference type="GO" id="GO:0005938">
    <property type="term" value="C:cell cortex"/>
    <property type="evidence" value="ECO:0007669"/>
    <property type="project" value="TreeGrafter"/>
</dbReference>
<proteinExistence type="predicted"/>
<dbReference type="PROSITE" id="PS50106">
    <property type="entry name" value="PDZ"/>
    <property type="match status" value="1"/>
</dbReference>
<dbReference type="GO" id="GO:0005634">
    <property type="term" value="C:nucleus"/>
    <property type="evidence" value="ECO:0007669"/>
    <property type="project" value="TreeGrafter"/>
</dbReference>
<dbReference type="InParanoid" id="A0A3Q1EHW9"/>
<dbReference type="GeneTree" id="ENSGT00390000013003"/>
<dbReference type="Pfam" id="PF00595">
    <property type="entry name" value="PDZ"/>
    <property type="match status" value="1"/>
</dbReference>
<evidence type="ECO:0000313" key="4">
    <source>
        <dbReference type="Proteomes" id="UP000257200"/>
    </source>
</evidence>
<feature type="compositionally biased region" description="Polar residues" evidence="1">
    <location>
        <begin position="9"/>
        <end position="19"/>
    </location>
</feature>
<dbReference type="RefSeq" id="XP_022050651.1">
    <property type="nucleotide sequence ID" value="XM_022194959.2"/>
</dbReference>
<dbReference type="PANTHER" id="PTHR14102:SF15">
    <property type="entry name" value="KIAA1614 ORTHOLOG"/>
    <property type="match status" value="1"/>
</dbReference>
<feature type="compositionally biased region" description="Polar residues" evidence="1">
    <location>
        <begin position="506"/>
        <end position="515"/>
    </location>
</feature>
<dbReference type="Gene3D" id="2.30.42.10">
    <property type="match status" value="1"/>
</dbReference>
<feature type="domain" description="PDZ" evidence="2">
    <location>
        <begin position="1057"/>
        <end position="1127"/>
    </location>
</feature>
<dbReference type="SUPFAM" id="SSF50156">
    <property type="entry name" value="PDZ domain-like"/>
    <property type="match status" value="1"/>
</dbReference>
<feature type="compositionally biased region" description="Basic and acidic residues" evidence="1">
    <location>
        <begin position="452"/>
        <end position="467"/>
    </location>
</feature>
<dbReference type="Ensembl" id="ENSAPOT00000012416.1">
    <property type="protein sequence ID" value="ENSAPOP00000003044.1"/>
    <property type="gene ID" value="ENSAPOG00000004482.1"/>
</dbReference>
<reference evidence="3" key="1">
    <citation type="submission" date="2025-08" db="UniProtKB">
        <authorList>
            <consortium name="Ensembl"/>
        </authorList>
    </citation>
    <scope>IDENTIFICATION</scope>
</reference>
<name>A0A3Q1EHW9_9TELE</name>